<dbReference type="Pfam" id="PF16470">
    <property type="entry name" value="S8_pro-domain"/>
    <property type="match status" value="1"/>
</dbReference>
<dbReference type="SUPFAM" id="SSF54897">
    <property type="entry name" value="Protease propeptides/inhibitors"/>
    <property type="match status" value="1"/>
</dbReference>
<keyword evidence="4" id="KW-0378">Hydrolase</keyword>
<dbReference type="GO" id="GO:0006508">
    <property type="term" value="P:proteolysis"/>
    <property type="evidence" value="ECO:0007669"/>
    <property type="project" value="UniProtKB-KW"/>
</dbReference>
<dbReference type="InterPro" id="IPR032815">
    <property type="entry name" value="S8_pro-domain"/>
</dbReference>
<evidence type="ECO:0000256" key="9">
    <source>
        <dbReference type="SAM" id="MobiDB-lite"/>
    </source>
</evidence>
<dbReference type="PANTHER" id="PTHR42884:SF23">
    <property type="entry name" value="FURIN-LIKE PROTEASE 2"/>
    <property type="match status" value="1"/>
</dbReference>
<dbReference type="GO" id="GO:0008236">
    <property type="term" value="F:serine-type peptidase activity"/>
    <property type="evidence" value="ECO:0007669"/>
    <property type="project" value="UniProtKB-KW"/>
</dbReference>
<keyword evidence="8" id="KW-0325">Glycoprotein</keyword>
<keyword evidence="1" id="KW-0645">Protease</keyword>
<keyword evidence="6" id="KW-0865">Zymogen</keyword>
<evidence type="ECO:0000313" key="12">
    <source>
        <dbReference type="Proteomes" id="UP001549921"/>
    </source>
</evidence>
<sequence>MSHSLVFPMSKGTISKDMLVPKKLFYISAEECDLFGFKTCKPCNARWDATVFVRRDPRVRIVATRSPGCVASDARALVTHSVVMVTAWRALALLAALPLCAALPEPVYHNQFAVHVPAGKQHADDIARRHGFENHGQIGSLKNYYLLSHHEVRKRSTEPSHEHHRKLNDEPQ</sequence>
<protein>
    <recommendedName>
        <fullName evidence="10">Peptidase S8 pro-domain domain-containing protein</fullName>
    </recommendedName>
</protein>
<gene>
    <name evidence="11" type="ORF">ABMA28_005845</name>
</gene>
<feature type="domain" description="Peptidase S8 pro-domain" evidence="10">
    <location>
        <begin position="111"/>
        <end position="172"/>
    </location>
</feature>
<dbReference type="PANTHER" id="PTHR42884">
    <property type="entry name" value="PROPROTEIN CONVERTASE SUBTILISIN/KEXIN-RELATED"/>
    <property type="match status" value="1"/>
</dbReference>
<evidence type="ECO:0000256" key="4">
    <source>
        <dbReference type="ARBA" id="ARBA00022801"/>
    </source>
</evidence>
<evidence type="ECO:0000313" key="11">
    <source>
        <dbReference type="EMBL" id="KAL0821240.1"/>
    </source>
</evidence>
<keyword evidence="3" id="KW-0732">Signal</keyword>
<comment type="caution">
    <text evidence="11">The sequence shown here is derived from an EMBL/GenBank/DDBJ whole genome shotgun (WGS) entry which is preliminary data.</text>
</comment>
<organism evidence="11 12">
    <name type="scientific">Loxostege sticticalis</name>
    <name type="common">Beet webworm moth</name>
    <dbReference type="NCBI Taxonomy" id="481309"/>
    <lineage>
        <taxon>Eukaryota</taxon>
        <taxon>Metazoa</taxon>
        <taxon>Ecdysozoa</taxon>
        <taxon>Arthropoda</taxon>
        <taxon>Hexapoda</taxon>
        <taxon>Insecta</taxon>
        <taxon>Pterygota</taxon>
        <taxon>Neoptera</taxon>
        <taxon>Endopterygota</taxon>
        <taxon>Lepidoptera</taxon>
        <taxon>Glossata</taxon>
        <taxon>Ditrysia</taxon>
        <taxon>Pyraloidea</taxon>
        <taxon>Crambidae</taxon>
        <taxon>Pyraustinae</taxon>
        <taxon>Loxostege</taxon>
    </lineage>
</organism>
<evidence type="ECO:0000259" key="10">
    <source>
        <dbReference type="Pfam" id="PF16470"/>
    </source>
</evidence>
<evidence type="ECO:0000256" key="6">
    <source>
        <dbReference type="ARBA" id="ARBA00023145"/>
    </source>
</evidence>
<feature type="non-terminal residue" evidence="11">
    <location>
        <position position="172"/>
    </location>
</feature>
<evidence type="ECO:0000256" key="1">
    <source>
        <dbReference type="ARBA" id="ARBA00022670"/>
    </source>
</evidence>
<evidence type="ECO:0000256" key="5">
    <source>
        <dbReference type="ARBA" id="ARBA00022825"/>
    </source>
</evidence>
<keyword evidence="7" id="KW-1015">Disulfide bond</keyword>
<keyword evidence="5" id="KW-0720">Serine protease</keyword>
<dbReference type="AlphaFoldDB" id="A0ABD0SN39"/>
<evidence type="ECO:0000256" key="3">
    <source>
        <dbReference type="ARBA" id="ARBA00022729"/>
    </source>
</evidence>
<dbReference type="EMBL" id="JBEDNZ010000018">
    <property type="protein sequence ID" value="KAL0821240.1"/>
    <property type="molecule type" value="Genomic_DNA"/>
</dbReference>
<evidence type="ECO:0000256" key="2">
    <source>
        <dbReference type="ARBA" id="ARBA00022685"/>
    </source>
</evidence>
<dbReference type="Proteomes" id="UP001549921">
    <property type="component" value="Unassembled WGS sequence"/>
</dbReference>
<dbReference type="Gene3D" id="3.30.70.850">
    <property type="entry name" value="Peptidase S8, pro-domain"/>
    <property type="match status" value="1"/>
</dbReference>
<accession>A0ABD0SN39</accession>
<dbReference type="FunFam" id="3.30.70.850:FF:000001">
    <property type="entry name" value="Proprotein convertase subtilisin/kexin type 5"/>
    <property type="match status" value="1"/>
</dbReference>
<feature type="region of interest" description="Disordered" evidence="9">
    <location>
        <begin position="152"/>
        <end position="172"/>
    </location>
</feature>
<name>A0ABD0SN39_LOXSC</name>
<evidence type="ECO:0000256" key="7">
    <source>
        <dbReference type="ARBA" id="ARBA00023157"/>
    </source>
</evidence>
<evidence type="ECO:0000256" key="8">
    <source>
        <dbReference type="ARBA" id="ARBA00023180"/>
    </source>
</evidence>
<dbReference type="InterPro" id="IPR038466">
    <property type="entry name" value="S8_pro-domain_sf"/>
</dbReference>
<keyword evidence="2" id="KW-0165">Cleavage on pair of basic residues</keyword>
<reference evidence="11 12" key="1">
    <citation type="submission" date="2024-06" db="EMBL/GenBank/DDBJ databases">
        <title>A chromosome-level genome assembly of beet webworm, Loxostege sticticalis.</title>
        <authorList>
            <person name="Zhang Y."/>
        </authorList>
    </citation>
    <scope>NUCLEOTIDE SEQUENCE [LARGE SCALE GENOMIC DNA]</scope>
    <source>
        <strain evidence="11">AQ028</strain>
        <tissue evidence="11">Male pupae</tissue>
    </source>
</reference>
<proteinExistence type="predicted"/>